<proteinExistence type="predicted"/>
<dbReference type="STRING" id="402596.SAMN04489844_2655"/>
<organism evidence="1 2">
    <name type="scientific">Nocardioides exalbidus</name>
    <dbReference type="NCBI Taxonomy" id="402596"/>
    <lineage>
        <taxon>Bacteria</taxon>
        <taxon>Bacillati</taxon>
        <taxon>Actinomycetota</taxon>
        <taxon>Actinomycetes</taxon>
        <taxon>Propionibacteriales</taxon>
        <taxon>Nocardioidaceae</taxon>
        <taxon>Nocardioides</taxon>
    </lineage>
</organism>
<sequence>MAGILDQLDPLFTEIVDGIGELDGNEGCADLFEGEQGRTLEEGWCWMPGYFSIPGSHAWETQANYVGMHPTHPDWYEQTVTNADRERLFQEALTSVWNQRHDSWVNSAVTTVYRSATRDVWEPDAEAMHAPVESLYALTQWLHQQLEPEAGWAAPGDPHAPQWLTDLQQHWPATSQSSESFYDFWTDVNEKCALYVQAAARLASSSAQVATAISRYQKNMVKASTKCRDRVVEALEQWQAWKDRSGAWPTGAMTSNEGVKDILGHVSTVTGLVALFPPAAAVSGGVSLVTGLVTYVIPDESIEMEVLSAATASDIHNGFLNDLKRITEEMIKTLDQLRTERPGDTTGFADIGLQSYAADVVANHRDWTPPPVHL</sequence>
<dbReference type="RefSeq" id="WP_090969522.1">
    <property type="nucleotide sequence ID" value="NZ_FNRT01000002.1"/>
</dbReference>
<dbReference type="Proteomes" id="UP000198742">
    <property type="component" value="Unassembled WGS sequence"/>
</dbReference>
<evidence type="ECO:0000313" key="2">
    <source>
        <dbReference type="Proteomes" id="UP000198742"/>
    </source>
</evidence>
<protein>
    <submittedName>
        <fullName evidence="1">Uncharacterized protein</fullName>
    </submittedName>
</protein>
<name>A0A1H4U1B9_9ACTN</name>
<gene>
    <name evidence="1" type="ORF">SAMN04489844_2655</name>
</gene>
<dbReference type="OrthoDB" id="3765114at2"/>
<reference evidence="2" key="1">
    <citation type="submission" date="2016-10" db="EMBL/GenBank/DDBJ databases">
        <authorList>
            <person name="Varghese N."/>
            <person name="Submissions S."/>
        </authorList>
    </citation>
    <scope>NUCLEOTIDE SEQUENCE [LARGE SCALE GENOMIC DNA]</scope>
    <source>
        <strain evidence="2">DSM 22017</strain>
    </source>
</reference>
<dbReference type="EMBL" id="FNRT01000002">
    <property type="protein sequence ID" value="SEC62573.1"/>
    <property type="molecule type" value="Genomic_DNA"/>
</dbReference>
<keyword evidence="2" id="KW-1185">Reference proteome</keyword>
<evidence type="ECO:0000313" key="1">
    <source>
        <dbReference type="EMBL" id="SEC62573.1"/>
    </source>
</evidence>
<dbReference type="AlphaFoldDB" id="A0A1H4U1B9"/>
<accession>A0A1H4U1B9</accession>